<feature type="chain" id="PRO_5008092196" description="DUF2066 domain-containing protein" evidence="1">
    <location>
        <begin position="26"/>
        <end position="354"/>
    </location>
</feature>
<dbReference type="RefSeq" id="WP_068492050.1">
    <property type="nucleotide sequence ID" value="NZ_LWQT01000050.1"/>
</dbReference>
<proteinExistence type="predicted"/>
<dbReference type="AlphaFoldDB" id="A0A178MS32"/>
<sequence>MASLRRLGAALILGILLAAPGAARAADAFAVRGIEMDVTAQSVAAAREQAFAEAQRIGFRRLLERLTMPADHGRLPTADAVQYVRDVGIEQERSSSVRYIATLAVRYNPAAVRKLLRDAGLKYAEPRPRPVVVIPVFKAQGAGRAVLWDDPNPWRSVWNLLGTGALVPLAVPSGDTTDMATLGADKALAGDMAGLSAFGARYRTSDVLVAAAAVNAAGSALDVSLGGIPGVLKPFDVKSYPMGDAGVDVALRAAALDIANGLDAAYKQQNLLSFDRASTMAAMAPLKGLEDWLAIRERLARVPMVRRWEIVSLSREEAALMLYVAGDPEQVKAALGGAGLALDWAEGYWTMKPK</sequence>
<evidence type="ECO:0000313" key="3">
    <source>
        <dbReference type="Proteomes" id="UP000078428"/>
    </source>
</evidence>
<keyword evidence="3" id="KW-1185">Reference proteome</keyword>
<reference evidence="2 3" key="1">
    <citation type="submission" date="2016-04" db="EMBL/GenBank/DDBJ databases">
        <title>Draft genome sequence of freshwater magnetotactic bacteria Magnetospirillum marisnigri SP-1 and Magnetospirillum moscoviense BB-1.</title>
        <authorList>
            <person name="Koziaeva V."/>
            <person name="Dziuba M.V."/>
            <person name="Ivanov T.M."/>
            <person name="Kuznetsov B."/>
            <person name="Grouzdev D.S."/>
        </authorList>
    </citation>
    <scope>NUCLEOTIDE SEQUENCE [LARGE SCALE GENOMIC DNA]</scope>
    <source>
        <strain evidence="2 3">SP-1</strain>
    </source>
</reference>
<evidence type="ECO:0000256" key="1">
    <source>
        <dbReference type="SAM" id="SignalP"/>
    </source>
</evidence>
<name>A0A178MS32_9PROT</name>
<dbReference type="Proteomes" id="UP000078428">
    <property type="component" value="Unassembled WGS sequence"/>
</dbReference>
<feature type="signal peptide" evidence="1">
    <location>
        <begin position="1"/>
        <end position="25"/>
    </location>
</feature>
<dbReference type="InterPro" id="IPR018642">
    <property type="entry name" value="DUF2066"/>
</dbReference>
<accession>A0A178MS32</accession>
<evidence type="ECO:0000313" key="2">
    <source>
        <dbReference type="EMBL" id="OAN50744.1"/>
    </source>
</evidence>
<keyword evidence="1" id="KW-0732">Signal</keyword>
<organism evidence="2 3">
    <name type="scientific">Paramagnetospirillum marisnigri</name>
    <dbReference type="NCBI Taxonomy" id="1285242"/>
    <lineage>
        <taxon>Bacteria</taxon>
        <taxon>Pseudomonadati</taxon>
        <taxon>Pseudomonadota</taxon>
        <taxon>Alphaproteobacteria</taxon>
        <taxon>Rhodospirillales</taxon>
        <taxon>Magnetospirillaceae</taxon>
        <taxon>Paramagnetospirillum</taxon>
    </lineage>
</organism>
<dbReference type="EMBL" id="LWQT01000050">
    <property type="protein sequence ID" value="OAN50744.1"/>
    <property type="molecule type" value="Genomic_DNA"/>
</dbReference>
<dbReference type="Pfam" id="PF09839">
    <property type="entry name" value="DUF2066"/>
    <property type="match status" value="1"/>
</dbReference>
<protein>
    <recommendedName>
        <fullName evidence="4">DUF2066 domain-containing protein</fullName>
    </recommendedName>
</protein>
<dbReference type="OrthoDB" id="7928976at2"/>
<gene>
    <name evidence="2" type="ORF">A6A04_17490</name>
</gene>
<evidence type="ECO:0008006" key="4">
    <source>
        <dbReference type="Google" id="ProtNLM"/>
    </source>
</evidence>
<comment type="caution">
    <text evidence="2">The sequence shown here is derived from an EMBL/GenBank/DDBJ whole genome shotgun (WGS) entry which is preliminary data.</text>
</comment>
<dbReference type="STRING" id="1285242.A6A04_17490"/>